<feature type="region of interest" description="Disordered" evidence="5">
    <location>
        <begin position="1"/>
        <end position="55"/>
    </location>
</feature>
<protein>
    <recommendedName>
        <fullName evidence="9">Cytochrome oxidase c assembly-domain-containing protein</fullName>
    </recommendedName>
</protein>
<proteinExistence type="predicted"/>
<evidence type="ECO:0008006" key="9">
    <source>
        <dbReference type="Google" id="ProtNLM"/>
    </source>
</evidence>
<dbReference type="EMBL" id="JAKLMC020000003">
    <property type="protein sequence ID" value="KAK5957210.1"/>
    <property type="molecule type" value="Genomic_DNA"/>
</dbReference>
<evidence type="ECO:0000313" key="8">
    <source>
        <dbReference type="Proteomes" id="UP001316803"/>
    </source>
</evidence>
<feature type="transmembrane region" description="Helical" evidence="6">
    <location>
        <begin position="92"/>
        <end position="112"/>
    </location>
</feature>
<dbReference type="AlphaFoldDB" id="A0AAN8EVY6"/>
<reference evidence="7 8" key="1">
    <citation type="submission" date="2022-12" db="EMBL/GenBank/DDBJ databases">
        <title>Genomic features and morphological characterization of a novel Knufia sp. strain isolated from spacecraft assembly facility.</title>
        <authorList>
            <person name="Teixeira M."/>
            <person name="Chander A.M."/>
            <person name="Stajich J.E."/>
            <person name="Venkateswaran K."/>
        </authorList>
    </citation>
    <scope>NUCLEOTIDE SEQUENCE [LARGE SCALE GENOMIC DNA]</scope>
    <source>
        <strain evidence="7 8">FJI-L2-BK-P2</strain>
    </source>
</reference>
<evidence type="ECO:0000256" key="1">
    <source>
        <dbReference type="ARBA" id="ARBA00004167"/>
    </source>
</evidence>
<comment type="caution">
    <text evidence="7">The sequence shown here is derived from an EMBL/GenBank/DDBJ whole genome shotgun (WGS) entry which is preliminary data.</text>
</comment>
<comment type="subcellular location">
    <subcellularLocation>
        <location evidence="1">Membrane</location>
        <topology evidence="1">Single-pass membrane protein</topology>
    </subcellularLocation>
</comment>
<organism evidence="7 8">
    <name type="scientific">Knufia fluminis</name>
    <dbReference type="NCBI Taxonomy" id="191047"/>
    <lineage>
        <taxon>Eukaryota</taxon>
        <taxon>Fungi</taxon>
        <taxon>Dikarya</taxon>
        <taxon>Ascomycota</taxon>
        <taxon>Pezizomycotina</taxon>
        <taxon>Eurotiomycetes</taxon>
        <taxon>Chaetothyriomycetidae</taxon>
        <taxon>Chaetothyriales</taxon>
        <taxon>Trichomeriaceae</taxon>
        <taxon>Knufia</taxon>
    </lineage>
</organism>
<keyword evidence="8" id="KW-1185">Reference proteome</keyword>
<evidence type="ECO:0000256" key="3">
    <source>
        <dbReference type="ARBA" id="ARBA00022989"/>
    </source>
</evidence>
<keyword evidence="3 6" id="KW-1133">Transmembrane helix</keyword>
<accession>A0AAN8EVY6</accession>
<feature type="compositionally biased region" description="Low complexity" evidence="5">
    <location>
        <begin position="7"/>
        <end position="33"/>
    </location>
</feature>
<evidence type="ECO:0000256" key="6">
    <source>
        <dbReference type="SAM" id="Phobius"/>
    </source>
</evidence>
<evidence type="ECO:0000256" key="5">
    <source>
        <dbReference type="SAM" id="MobiDB-lite"/>
    </source>
</evidence>
<dbReference type="GO" id="GO:0016020">
    <property type="term" value="C:membrane"/>
    <property type="evidence" value="ECO:0007669"/>
    <property type="project" value="UniProtKB-SubCell"/>
</dbReference>
<keyword evidence="2 6" id="KW-0812">Transmembrane</keyword>
<evidence type="ECO:0000313" key="7">
    <source>
        <dbReference type="EMBL" id="KAK5957210.1"/>
    </source>
</evidence>
<evidence type="ECO:0000256" key="4">
    <source>
        <dbReference type="ARBA" id="ARBA00023136"/>
    </source>
</evidence>
<dbReference type="InterPro" id="IPR029208">
    <property type="entry name" value="COX14"/>
</dbReference>
<gene>
    <name evidence="7" type="ORF">OHC33_001581</name>
</gene>
<dbReference type="Proteomes" id="UP001316803">
    <property type="component" value="Unassembled WGS sequence"/>
</dbReference>
<evidence type="ECO:0000256" key="2">
    <source>
        <dbReference type="ARBA" id="ARBA00022692"/>
    </source>
</evidence>
<sequence length="342" mass="36994">MSRKPPTDTFTRFTSTTPSFQSQSPPSFTSQPPSSSPTPQPSQKTTTPNETPRERVARLRAERTARLASELSTTDRLLTHGRRLADIAHRGTTYTLLGFSALATIAAAYGLVSLVSHNRTQKRAWIEREMDRLEGARAAFLKGTADAEQLHLLEQERAGEELKSKWEEEKRRKKEEGWMGWMRRAVRGKGSMGLGGDGTEGDRTLSERARELKRSEGAFERGVQAVAGAADVAPAADASVNPAEGRRFTQGGREVELRPAAVEGSAVRGVGLDEKGRPVPMGKMQAVPVTSGRDQPPVTGVVAVAGQGRRGGQLDMLAENITLGAQSTSSSWWNSIFGGSRS</sequence>
<name>A0AAN8EVY6_9EURO</name>
<keyword evidence="4 6" id="KW-0472">Membrane</keyword>
<dbReference type="Pfam" id="PF14880">
    <property type="entry name" value="COX14"/>
    <property type="match status" value="1"/>
</dbReference>